<dbReference type="InterPro" id="IPR052907">
    <property type="entry name" value="Beta-lactamase/esterase"/>
</dbReference>
<evidence type="ECO:0000313" key="2">
    <source>
        <dbReference type="EMBL" id="VDM81042.1"/>
    </source>
</evidence>
<dbReference type="PANTHER" id="PTHR43319:SF3">
    <property type="entry name" value="BETA-LACTAMASE-RELATED DOMAIN-CONTAINING PROTEIN"/>
    <property type="match status" value="1"/>
</dbReference>
<name>A0A3P7LPI3_STRVU</name>
<dbReference type="PANTHER" id="PTHR43319">
    <property type="entry name" value="BETA-LACTAMASE-RELATED"/>
    <property type="match status" value="1"/>
</dbReference>
<evidence type="ECO:0000313" key="3">
    <source>
        <dbReference type="Proteomes" id="UP000270094"/>
    </source>
</evidence>
<gene>
    <name evidence="2" type="ORF">SVUK_LOCUS16040</name>
</gene>
<dbReference type="InterPro" id="IPR001466">
    <property type="entry name" value="Beta-lactam-related"/>
</dbReference>
<dbReference type="OrthoDB" id="5946976at2759"/>
<accession>A0A3P7LPI3</accession>
<feature type="domain" description="Beta-lactamase-related" evidence="1">
    <location>
        <begin position="3"/>
        <end position="100"/>
    </location>
</feature>
<dbReference type="SUPFAM" id="SSF56601">
    <property type="entry name" value="beta-lactamase/transpeptidase-like"/>
    <property type="match status" value="1"/>
</dbReference>
<protein>
    <recommendedName>
        <fullName evidence="1">Beta-lactamase-related domain-containing protein</fullName>
    </recommendedName>
</protein>
<feature type="non-terminal residue" evidence="2">
    <location>
        <position position="213"/>
    </location>
</feature>
<keyword evidence="3" id="KW-1185">Reference proteome</keyword>
<sequence length="213" mass="24009">MQVSTFWPKFAKHGKADVTIRDVLDHKAGLVSFGPEFGIEDARKSELISTLIEEAVPLWTPGTKRGYHALSYGFLVDEVIKRLHPQKHSVSQIYEDEVWSEAVTELPLISCMGVGTAEGFAKAIHQKGLISNEVWKSLCSPTTIDEEDIVLSHRKPFGHGFTYEPHPVYKGNVSEGFSNLHSAAKFFLIHSNRSGLYEWLGMGYKWSKWTEET</sequence>
<dbReference type="EMBL" id="UYYB01111206">
    <property type="protein sequence ID" value="VDM81042.1"/>
    <property type="molecule type" value="Genomic_DNA"/>
</dbReference>
<dbReference type="Pfam" id="PF00144">
    <property type="entry name" value="Beta-lactamase"/>
    <property type="match status" value="1"/>
</dbReference>
<dbReference type="AlphaFoldDB" id="A0A3P7LPI3"/>
<evidence type="ECO:0000259" key="1">
    <source>
        <dbReference type="Pfam" id="PF00144"/>
    </source>
</evidence>
<reference evidence="2 3" key="1">
    <citation type="submission" date="2018-11" db="EMBL/GenBank/DDBJ databases">
        <authorList>
            <consortium name="Pathogen Informatics"/>
        </authorList>
    </citation>
    <scope>NUCLEOTIDE SEQUENCE [LARGE SCALE GENOMIC DNA]</scope>
</reference>
<proteinExistence type="predicted"/>
<dbReference type="InterPro" id="IPR012338">
    <property type="entry name" value="Beta-lactam/transpept-like"/>
</dbReference>
<dbReference type="Gene3D" id="3.40.710.10">
    <property type="entry name" value="DD-peptidase/beta-lactamase superfamily"/>
    <property type="match status" value="1"/>
</dbReference>
<dbReference type="Proteomes" id="UP000270094">
    <property type="component" value="Unassembled WGS sequence"/>
</dbReference>
<organism evidence="2 3">
    <name type="scientific">Strongylus vulgaris</name>
    <name type="common">Blood worm</name>
    <dbReference type="NCBI Taxonomy" id="40348"/>
    <lineage>
        <taxon>Eukaryota</taxon>
        <taxon>Metazoa</taxon>
        <taxon>Ecdysozoa</taxon>
        <taxon>Nematoda</taxon>
        <taxon>Chromadorea</taxon>
        <taxon>Rhabditida</taxon>
        <taxon>Rhabditina</taxon>
        <taxon>Rhabditomorpha</taxon>
        <taxon>Strongyloidea</taxon>
        <taxon>Strongylidae</taxon>
        <taxon>Strongylus</taxon>
    </lineage>
</organism>